<sequence>MNKKWFGVLLLVLLVGIAAMNIMKDKKEITEIENPGLKVTDERIASGAVSGIGLGDKAPDFTLQTLDGKKVSLSDYEGKKVILNFWATWCPPCKAEMPHMQNFYKKEAEKSNVEILSVNLTSADKSKEAVAEFAKQYDLTFPIPLDVDGTIGEQYEVVTIPTSYILNTDRTVHQKIIGPMDEQMMHQLISELK</sequence>
<evidence type="ECO:0000259" key="2">
    <source>
        <dbReference type="PROSITE" id="PS51352"/>
    </source>
</evidence>
<dbReference type="PROSITE" id="PS00194">
    <property type="entry name" value="THIOREDOXIN_1"/>
    <property type="match status" value="1"/>
</dbReference>
<dbReference type="SUPFAM" id="SSF52833">
    <property type="entry name" value="Thioredoxin-like"/>
    <property type="match status" value="1"/>
</dbReference>
<dbReference type="InterPro" id="IPR013766">
    <property type="entry name" value="Thioredoxin_domain"/>
</dbReference>
<gene>
    <name evidence="3" type="ORF">F9802_09815</name>
</gene>
<name>A0A6I1FKA4_9BACI</name>
<proteinExistence type="predicted"/>
<organism evidence="3 4">
    <name type="scientific">Bacillus aerolatus</name>
    <dbReference type="NCBI Taxonomy" id="2653354"/>
    <lineage>
        <taxon>Bacteria</taxon>
        <taxon>Bacillati</taxon>
        <taxon>Bacillota</taxon>
        <taxon>Bacilli</taxon>
        <taxon>Bacillales</taxon>
        <taxon>Bacillaceae</taxon>
        <taxon>Bacillus</taxon>
    </lineage>
</organism>
<evidence type="ECO:0000313" key="3">
    <source>
        <dbReference type="EMBL" id="KAB7706491.1"/>
    </source>
</evidence>
<accession>A0A6I1FKA4</accession>
<dbReference type="InterPro" id="IPR036249">
    <property type="entry name" value="Thioredoxin-like_sf"/>
</dbReference>
<keyword evidence="4" id="KW-1185">Reference proteome</keyword>
<dbReference type="PROSITE" id="PS51352">
    <property type="entry name" value="THIOREDOXIN_2"/>
    <property type="match status" value="1"/>
</dbReference>
<dbReference type="Pfam" id="PF00578">
    <property type="entry name" value="AhpC-TSA"/>
    <property type="match status" value="1"/>
</dbReference>
<dbReference type="AlphaFoldDB" id="A0A6I1FKA4"/>
<dbReference type="PANTHER" id="PTHR42852">
    <property type="entry name" value="THIOL:DISULFIDE INTERCHANGE PROTEIN DSBE"/>
    <property type="match status" value="1"/>
</dbReference>
<dbReference type="CDD" id="cd02966">
    <property type="entry name" value="TlpA_like_family"/>
    <property type="match status" value="1"/>
</dbReference>
<dbReference type="InterPro" id="IPR017937">
    <property type="entry name" value="Thioredoxin_CS"/>
</dbReference>
<dbReference type="RefSeq" id="WP_152151429.1">
    <property type="nucleotide sequence ID" value="NZ_WEIO01000005.1"/>
</dbReference>
<dbReference type="GO" id="GO:0016491">
    <property type="term" value="F:oxidoreductase activity"/>
    <property type="evidence" value="ECO:0007669"/>
    <property type="project" value="InterPro"/>
</dbReference>
<dbReference type="InterPro" id="IPR000866">
    <property type="entry name" value="AhpC/TSA"/>
</dbReference>
<dbReference type="Proteomes" id="UP000429595">
    <property type="component" value="Unassembled WGS sequence"/>
</dbReference>
<protein>
    <submittedName>
        <fullName evidence="3">Redoxin domain-containing protein</fullName>
    </submittedName>
</protein>
<dbReference type="InterPro" id="IPR050553">
    <property type="entry name" value="Thioredoxin_ResA/DsbE_sf"/>
</dbReference>
<dbReference type="GO" id="GO:0016209">
    <property type="term" value="F:antioxidant activity"/>
    <property type="evidence" value="ECO:0007669"/>
    <property type="project" value="InterPro"/>
</dbReference>
<keyword evidence="1" id="KW-1015">Disulfide bond</keyword>
<comment type="caution">
    <text evidence="3">The sequence shown here is derived from an EMBL/GenBank/DDBJ whole genome shotgun (WGS) entry which is preliminary data.</text>
</comment>
<evidence type="ECO:0000313" key="4">
    <source>
        <dbReference type="Proteomes" id="UP000429595"/>
    </source>
</evidence>
<dbReference type="PANTHER" id="PTHR42852:SF1">
    <property type="entry name" value="THIOREDOXIN-LIKE PROTEIN YNEN"/>
    <property type="match status" value="1"/>
</dbReference>
<dbReference type="Gene3D" id="3.40.30.10">
    <property type="entry name" value="Glutaredoxin"/>
    <property type="match status" value="1"/>
</dbReference>
<dbReference type="EMBL" id="WEIO01000005">
    <property type="protein sequence ID" value="KAB7706491.1"/>
    <property type="molecule type" value="Genomic_DNA"/>
</dbReference>
<evidence type="ECO:0000256" key="1">
    <source>
        <dbReference type="ARBA" id="ARBA00023157"/>
    </source>
</evidence>
<reference evidence="3 4" key="1">
    <citation type="submission" date="2019-10" db="EMBL/GenBank/DDBJ databases">
        <title>Bacillus aerolatum sp. nov., isolated from bioaerosol of sport playgrounds.</title>
        <authorList>
            <person name="Chen P."/>
            <person name="Zhang G."/>
        </authorList>
    </citation>
    <scope>NUCLEOTIDE SEQUENCE [LARGE SCALE GENOMIC DNA]</scope>
    <source>
        <strain evidence="3 4">CX253</strain>
    </source>
</reference>
<feature type="domain" description="Thioredoxin" evidence="2">
    <location>
        <begin position="52"/>
        <end position="193"/>
    </location>
</feature>